<dbReference type="GO" id="GO:0015631">
    <property type="term" value="F:tubulin binding"/>
    <property type="evidence" value="ECO:0007669"/>
    <property type="project" value="TreeGrafter"/>
</dbReference>
<dbReference type="GO" id="GO:0006457">
    <property type="term" value="P:protein folding"/>
    <property type="evidence" value="ECO:0007669"/>
    <property type="project" value="UniProtKB-UniRule"/>
</dbReference>
<dbReference type="GO" id="GO:0007017">
    <property type="term" value="P:microtubule-based process"/>
    <property type="evidence" value="ECO:0007669"/>
    <property type="project" value="TreeGrafter"/>
</dbReference>
<evidence type="ECO:0000313" key="7">
    <source>
        <dbReference type="Proteomes" id="UP000276776"/>
    </source>
</evidence>
<name>A0A0N5D4V1_THECL</name>
<dbReference type="InterPro" id="IPR016655">
    <property type="entry name" value="PFD3"/>
</dbReference>
<feature type="coiled-coil region" evidence="5">
    <location>
        <begin position="133"/>
        <end position="167"/>
    </location>
</feature>
<protein>
    <recommendedName>
        <fullName evidence="4">Prefoldin subunit 3</fullName>
    </recommendedName>
</protein>
<dbReference type="GO" id="GO:0005737">
    <property type="term" value="C:cytoplasm"/>
    <property type="evidence" value="ECO:0007669"/>
    <property type="project" value="UniProtKB-ARBA"/>
</dbReference>
<evidence type="ECO:0000313" key="8">
    <source>
        <dbReference type="WBParaSite" id="TCLT_0000801201-mRNA-1"/>
    </source>
</evidence>
<dbReference type="PANTHER" id="PTHR12409:SF0">
    <property type="entry name" value="PREFOLDIN SUBUNIT 3"/>
    <property type="match status" value="1"/>
</dbReference>
<dbReference type="AlphaFoldDB" id="A0A0N5D4V1"/>
<keyword evidence="3 4" id="KW-0143">Chaperone</keyword>
<proteinExistence type="inferred from homology"/>
<dbReference type="OrthoDB" id="6375174at2759"/>
<dbReference type="EMBL" id="UYYF01004568">
    <property type="protein sequence ID" value="VDN05514.1"/>
    <property type="molecule type" value="Genomic_DNA"/>
</dbReference>
<evidence type="ECO:0000313" key="6">
    <source>
        <dbReference type="EMBL" id="VDN05514.1"/>
    </source>
</evidence>
<evidence type="ECO:0000256" key="4">
    <source>
        <dbReference type="PIRNR" id="PIRNR016396"/>
    </source>
</evidence>
<dbReference type="Gene3D" id="1.10.287.370">
    <property type="match status" value="1"/>
</dbReference>
<dbReference type="Proteomes" id="UP000276776">
    <property type="component" value="Unassembled WGS sequence"/>
</dbReference>
<dbReference type="WBParaSite" id="TCLT_0000801201-mRNA-1">
    <property type="protein sequence ID" value="TCLT_0000801201-mRNA-1"/>
    <property type="gene ID" value="TCLT_0000801201"/>
</dbReference>
<dbReference type="Pfam" id="PF02996">
    <property type="entry name" value="Prefoldin"/>
    <property type="match status" value="1"/>
</dbReference>
<comment type="function">
    <text evidence="4">Binds specifically to cytosolic chaperonin (c-CPN) and transfers target proteins to it. Binds to nascent polypeptide chain and promotes folding in an environment in which there are many competing pathways for nonnative proteins.</text>
</comment>
<dbReference type="GO" id="GO:0016272">
    <property type="term" value="C:prefoldin complex"/>
    <property type="evidence" value="ECO:0007669"/>
    <property type="project" value="UniProtKB-UniRule"/>
</dbReference>
<gene>
    <name evidence="6" type="ORF">TCLT_LOCUS8001</name>
</gene>
<dbReference type="FunFam" id="1.10.287.370:FF:000001">
    <property type="entry name" value="Prefoldin subunit 3"/>
    <property type="match status" value="1"/>
</dbReference>
<comment type="similarity">
    <text evidence="1 4">Belongs to the prefoldin subunit alpha family.</text>
</comment>
<dbReference type="GO" id="GO:0007021">
    <property type="term" value="P:tubulin complex assembly"/>
    <property type="evidence" value="ECO:0007669"/>
    <property type="project" value="TreeGrafter"/>
</dbReference>
<dbReference type="SUPFAM" id="SSF46579">
    <property type="entry name" value="Prefoldin"/>
    <property type="match status" value="1"/>
</dbReference>
<dbReference type="InterPro" id="IPR009053">
    <property type="entry name" value="Prefoldin"/>
</dbReference>
<reference evidence="6 7" key="2">
    <citation type="submission" date="2018-11" db="EMBL/GenBank/DDBJ databases">
        <authorList>
            <consortium name="Pathogen Informatics"/>
        </authorList>
    </citation>
    <scope>NUCLEOTIDE SEQUENCE [LARGE SCALE GENOMIC DNA]</scope>
</reference>
<evidence type="ECO:0000256" key="3">
    <source>
        <dbReference type="ARBA" id="ARBA00023186"/>
    </source>
</evidence>
<comment type="subunit">
    <text evidence="2 4">Heterohexamer of two PFD-alpha type and four PFD-beta type subunits.</text>
</comment>
<dbReference type="PIRSF" id="PIRSF016396">
    <property type="entry name" value="Prefoldin_subunit_3"/>
    <property type="match status" value="1"/>
</dbReference>
<keyword evidence="7" id="KW-1185">Reference proteome</keyword>
<dbReference type="STRING" id="103827.A0A0N5D4V1"/>
<dbReference type="InterPro" id="IPR004127">
    <property type="entry name" value="Prefoldin_subunit_alpha"/>
</dbReference>
<evidence type="ECO:0000256" key="1">
    <source>
        <dbReference type="ARBA" id="ARBA00010048"/>
    </source>
</evidence>
<evidence type="ECO:0000256" key="5">
    <source>
        <dbReference type="SAM" id="Coils"/>
    </source>
</evidence>
<accession>A0A0N5D4V1</accession>
<reference evidence="8" key="1">
    <citation type="submission" date="2017-02" db="UniProtKB">
        <authorList>
            <consortium name="WormBaseParasite"/>
        </authorList>
    </citation>
    <scope>IDENTIFICATION</scope>
</reference>
<dbReference type="CDD" id="cd23156">
    <property type="entry name" value="Prefoldin_3"/>
    <property type="match status" value="1"/>
</dbReference>
<dbReference type="PANTHER" id="PTHR12409">
    <property type="entry name" value="PREFOLDIN SUBUNIT 3"/>
    <property type="match status" value="1"/>
</dbReference>
<evidence type="ECO:0000256" key="2">
    <source>
        <dbReference type="ARBA" id="ARBA00011695"/>
    </source>
</evidence>
<sequence length="193" mass="22140">MGSVEEKFVSELTDQGVPTAEVLEDVAAFLKTEGDIGVEEGIRRLEAVYRKYKQVEQQLIEQKLRLASKLPDLKKSVEVVDHLEASSGKNETLEITHLLSDHVYQRVKTESFDKVLLWLGSNVMVEFTLAEARKILEDNYKTAKDGVDKYERELSFLKDQITTTEVNIAHVYNYGIRLKAVRSSYYHFAYFAN</sequence>
<keyword evidence="5" id="KW-0175">Coiled coil</keyword>
<dbReference type="OMA" id="YNWDVAQ"/>
<organism evidence="8">
    <name type="scientific">Thelazia callipaeda</name>
    <name type="common">Oriental eyeworm</name>
    <name type="synonym">Parasitic nematode</name>
    <dbReference type="NCBI Taxonomy" id="103827"/>
    <lineage>
        <taxon>Eukaryota</taxon>
        <taxon>Metazoa</taxon>
        <taxon>Ecdysozoa</taxon>
        <taxon>Nematoda</taxon>
        <taxon>Chromadorea</taxon>
        <taxon>Rhabditida</taxon>
        <taxon>Spirurina</taxon>
        <taxon>Spiruromorpha</taxon>
        <taxon>Thelazioidea</taxon>
        <taxon>Thelaziidae</taxon>
        <taxon>Thelazia</taxon>
    </lineage>
</organism>
<feature type="coiled-coil region" evidence="5">
    <location>
        <begin position="38"/>
        <end position="65"/>
    </location>
</feature>